<dbReference type="InterPro" id="IPR029016">
    <property type="entry name" value="GAF-like_dom_sf"/>
</dbReference>
<keyword evidence="7" id="KW-1185">Reference proteome</keyword>
<dbReference type="GO" id="GO:0045892">
    <property type="term" value="P:negative regulation of DNA-templated transcription"/>
    <property type="evidence" value="ECO:0007669"/>
    <property type="project" value="TreeGrafter"/>
</dbReference>
<dbReference type="GO" id="GO:0003677">
    <property type="term" value="F:DNA binding"/>
    <property type="evidence" value="ECO:0007669"/>
    <property type="project" value="UniProtKB-KW"/>
</dbReference>
<dbReference type="AlphaFoldDB" id="A0A2P7B719"/>
<evidence type="ECO:0000256" key="3">
    <source>
        <dbReference type="ARBA" id="ARBA00023163"/>
    </source>
</evidence>
<evidence type="ECO:0000259" key="4">
    <source>
        <dbReference type="PROSITE" id="PS51077"/>
    </source>
</evidence>
<dbReference type="GO" id="GO:0003700">
    <property type="term" value="F:DNA-binding transcription factor activity"/>
    <property type="evidence" value="ECO:0007669"/>
    <property type="project" value="TreeGrafter"/>
</dbReference>
<evidence type="ECO:0000256" key="2">
    <source>
        <dbReference type="ARBA" id="ARBA00023125"/>
    </source>
</evidence>
<dbReference type="InterPro" id="IPR036390">
    <property type="entry name" value="WH_DNA-bd_sf"/>
</dbReference>
<dbReference type="SUPFAM" id="SSF46785">
    <property type="entry name" value="Winged helix' DNA-binding domain"/>
    <property type="match status" value="1"/>
</dbReference>
<comment type="caution">
    <text evidence="6">The sequence shown here is derived from an EMBL/GenBank/DDBJ whole genome shotgun (WGS) entry which is preliminary data.</text>
</comment>
<dbReference type="Pfam" id="PF09339">
    <property type="entry name" value="HTH_IclR"/>
    <property type="match status" value="1"/>
</dbReference>
<feature type="domain" description="HTH iclR-type" evidence="4">
    <location>
        <begin position="1"/>
        <end position="54"/>
    </location>
</feature>
<evidence type="ECO:0000313" key="6">
    <source>
        <dbReference type="EMBL" id="PSH62239.1"/>
    </source>
</evidence>
<dbReference type="Proteomes" id="UP000241764">
    <property type="component" value="Unassembled WGS sequence"/>
</dbReference>
<dbReference type="InterPro" id="IPR014757">
    <property type="entry name" value="Tscrpt_reg_IclR_C"/>
</dbReference>
<dbReference type="EMBL" id="PGGM01000010">
    <property type="protein sequence ID" value="PSH62239.1"/>
    <property type="molecule type" value="Genomic_DNA"/>
</dbReference>
<keyword evidence="1" id="KW-0805">Transcription regulation</keyword>
<accession>A0A2P7B719</accession>
<evidence type="ECO:0000259" key="5">
    <source>
        <dbReference type="PROSITE" id="PS51078"/>
    </source>
</evidence>
<evidence type="ECO:0000313" key="7">
    <source>
        <dbReference type="Proteomes" id="UP000241764"/>
    </source>
</evidence>
<protein>
    <submittedName>
        <fullName evidence="6">Transcriptional regulator</fullName>
    </submittedName>
</protein>
<dbReference type="PANTHER" id="PTHR30136">
    <property type="entry name" value="HELIX-TURN-HELIX TRANSCRIPTIONAL REGULATOR, ICLR FAMILY"/>
    <property type="match status" value="1"/>
</dbReference>
<dbReference type="InterPro" id="IPR050707">
    <property type="entry name" value="HTH_MetabolicPath_Reg"/>
</dbReference>
<dbReference type="PANTHER" id="PTHR30136:SF24">
    <property type="entry name" value="HTH-TYPE TRANSCRIPTIONAL REPRESSOR ALLR"/>
    <property type="match status" value="1"/>
</dbReference>
<proteinExistence type="predicted"/>
<gene>
    <name evidence="6" type="ORF">CU103_19845</name>
</gene>
<organism evidence="6 7">
    <name type="scientific">Phyllobacterium sophorae</name>
    <dbReference type="NCBI Taxonomy" id="1520277"/>
    <lineage>
        <taxon>Bacteria</taxon>
        <taxon>Pseudomonadati</taxon>
        <taxon>Pseudomonadota</taxon>
        <taxon>Alphaproteobacteria</taxon>
        <taxon>Hyphomicrobiales</taxon>
        <taxon>Phyllobacteriaceae</taxon>
        <taxon>Phyllobacterium</taxon>
    </lineage>
</organism>
<keyword evidence="3" id="KW-0804">Transcription</keyword>
<name>A0A2P7B719_9HYPH</name>
<feature type="domain" description="IclR-ED" evidence="5">
    <location>
        <begin position="48"/>
        <end position="224"/>
    </location>
</feature>
<reference evidence="7" key="1">
    <citation type="submission" date="2017-11" db="EMBL/GenBank/DDBJ databases">
        <authorList>
            <person name="Kuznetsova I."/>
            <person name="Sazanova A."/>
            <person name="Chirak E."/>
            <person name="Safronova V."/>
            <person name="Willems A."/>
        </authorList>
    </citation>
    <scope>NUCLEOTIDE SEQUENCE [LARGE SCALE GENOMIC DNA]</scope>
    <source>
        <strain evidence="7">CCBAU 03422</strain>
    </source>
</reference>
<dbReference type="Gene3D" id="3.30.450.40">
    <property type="match status" value="1"/>
</dbReference>
<dbReference type="Pfam" id="PF01614">
    <property type="entry name" value="IclR_C"/>
    <property type="match status" value="1"/>
</dbReference>
<dbReference type="SMART" id="SM00346">
    <property type="entry name" value="HTH_ICLR"/>
    <property type="match status" value="1"/>
</dbReference>
<dbReference type="InterPro" id="IPR036388">
    <property type="entry name" value="WH-like_DNA-bd_sf"/>
</dbReference>
<sequence>MLKVLETVAKDGPVSAADIARSCDINRTVAHRLLMTLAQRAYIRRGEEGYTIGPAVLQLAQASDKDLRSVAKPVMLKLAADVGETVVLHSIDNGEAIVVDQALGQRHLVRVEHKPGSRHPLYQGASGWSLLAFQNAKTIDRVLRKLQDSDAARARIEQTRADGYAISHDELQLGVHGLAAPLLERSGRCQASLGILVPSIRSDGLPSLVGPLLAASREISRLLN</sequence>
<dbReference type="InterPro" id="IPR005471">
    <property type="entry name" value="Tscrpt_reg_IclR_N"/>
</dbReference>
<keyword evidence="2" id="KW-0238">DNA-binding</keyword>
<dbReference type="PROSITE" id="PS51078">
    <property type="entry name" value="ICLR_ED"/>
    <property type="match status" value="1"/>
</dbReference>
<dbReference type="SUPFAM" id="SSF55781">
    <property type="entry name" value="GAF domain-like"/>
    <property type="match status" value="1"/>
</dbReference>
<evidence type="ECO:0000256" key="1">
    <source>
        <dbReference type="ARBA" id="ARBA00023015"/>
    </source>
</evidence>
<dbReference type="Gene3D" id="1.10.10.10">
    <property type="entry name" value="Winged helix-like DNA-binding domain superfamily/Winged helix DNA-binding domain"/>
    <property type="match status" value="1"/>
</dbReference>
<dbReference type="PROSITE" id="PS51077">
    <property type="entry name" value="HTH_ICLR"/>
    <property type="match status" value="1"/>
</dbReference>
<dbReference type="OrthoDB" id="6057486at2"/>